<name>D5BIJ6_ZUNPS</name>
<dbReference type="GO" id="GO:0016740">
    <property type="term" value="F:transferase activity"/>
    <property type="evidence" value="ECO:0007669"/>
    <property type="project" value="UniProtKB-KW"/>
</dbReference>
<dbReference type="CDD" id="cd00761">
    <property type="entry name" value="Glyco_tranf_GTA_type"/>
    <property type="match status" value="1"/>
</dbReference>
<dbReference type="AlphaFoldDB" id="D5BIJ6"/>
<reference evidence="2 3" key="1">
    <citation type="journal article" date="2010" name="BMC Genomics">
        <title>The complete genome of Zunongwangia profunda SM-A87 reveals its adaptation to the deep-sea environment and ecological role in sedimentary organic nitrogen degradation.</title>
        <authorList>
            <person name="Qin Q.L."/>
            <person name="Zhang X.Y."/>
            <person name="Wang X.M."/>
            <person name="Liu G.M."/>
            <person name="Chen X.L."/>
            <person name="Xie B.B."/>
            <person name="Dang H.Y."/>
            <person name="Zhou B.C."/>
            <person name="Yu J."/>
            <person name="Zhang Y.Z."/>
        </authorList>
    </citation>
    <scope>NUCLEOTIDE SEQUENCE [LARGE SCALE GENOMIC DNA]</scope>
    <source>
        <strain evidence="3">DSM 18752 / CCTCC AB 206139 / SM-A87</strain>
    </source>
</reference>
<protein>
    <submittedName>
        <fullName evidence="2">Glycosyl transferase family 2</fullName>
    </submittedName>
</protein>
<evidence type="ECO:0000313" key="2">
    <source>
        <dbReference type="EMBL" id="ADF51448.1"/>
    </source>
</evidence>
<proteinExistence type="predicted"/>
<dbReference type="KEGG" id="zpr:ZPR_1103"/>
<dbReference type="SUPFAM" id="SSF53448">
    <property type="entry name" value="Nucleotide-diphospho-sugar transferases"/>
    <property type="match status" value="1"/>
</dbReference>
<dbReference type="eggNOG" id="COG1215">
    <property type="taxonomic scope" value="Bacteria"/>
</dbReference>
<dbReference type="EMBL" id="CP001650">
    <property type="protein sequence ID" value="ADF51448.1"/>
    <property type="molecule type" value="Genomic_DNA"/>
</dbReference>
<dbReference type="HOGENOM" id="CLU_1081646_0_0_10"/>
<organism evidence="2 3">
    <name type="scientific">Zunongwangia profunda (strain DSM 18752 / CCTCC AB 206139 / SM-A87)</name>
    <name type="common">Wangia profunda</name>
    <dbReference type="NCBI Taxonomy" id="655815"/>
    <lineage>
        <taxon>Bacteria</taxon>
        <taxon>Pseudomonadati</taxon>
        <taxon>Bacteroidota</taxon>
        <taxon>Flavobacteriia</taxon>
        <taxon>Flavobacteriales</taxon>
        <taxon>Flavobacteriaceae</taxon>
        <taxon>Zunongwangia</taxon>
    </lineage>
</organism>
<dbReference type="CAZy" id="GT2">
    <property type="family name" value="Glycosyltransferase Family 2"/>
</dbReference>
<dbReference type="Pfam" id="PF00535">
    <property type="entry name" value="Glycos_transf_2"/>
    <property type="match status" value="1"/>
</dbReference>
<dbReference type="STRING" id="655815.ZPR_1103"/>
<keyword evidence="2" id="KW-0808">Transferase</keyword>
<dbReference type="Gene3D" id="3.90.550.10">
    <property type="entry name" value="Spore Coat Polysaccharide Biosynthesis Protein SpsA, Chain A"/>
    <property type="match status" value="1"/>
</dbReference>
<evidence type="ECO:0000259" key="1">
    <source>
        <dbReference type="Pfam" id="PF00535"/>
    </source>
</evidence>
<sequence length="257" mass="30994">MRPSERKGGGNAARNYGFEISKGKYICWFDSDDIMYKENIRYKVELLENYPNFDYCISKVKYFDHIFCYENLYSENNEFNIGTNLYRNYITGKISILNVNPLWRRKILLGKILYDENIRQLQDLDFFSRIIYTNRKIGAIDKDLIFIRRKNNSITTANSKQTIDVPSFLLVKNRIINRTPEDKEIILFSLKTVLWCMRLKMSERDYKNSRKCLKLCLENRNKLSLFMKVKIYRISVFYYFFEFLKIGDTMFKTFLKF</sequence>
<gene>
    <name evidence="2" type="ordered locus">ZPR_1103</name>
</gene>
<dbReference type="InterPro" id="IPR029044">
    <property type="entry name" value="Nucleotide-diphossugar_trans"/>
</dbReference>
<dbReference type="InterPro" id="IPR001173">
    <property type="entry name" value="Glyco_trans_2-like"/>
</dbReference>
<accession>D5BIJ6</accession>
<dbReference type="Proteomes" id="UP000001654">
    <property type="component" value="Chromosome"/>
</dbReference>
<feature type="domain" description="Glycosyltransferase 2-like" evidence="1">
    <location>
        <begin position="5"/>
        <end position="75"/>
    </location>
</feature>
<evidence type="ECO:0000313" key="3">
    <source>
        <dbReference type="Proteomes" id="UP000001654"/>
    </source>
</evidence>
<keyword evidence="3" id="KW-1185">Reference proteome</keyword>